<organism evidence="1 2">
    <name type="scientific">Rouxiella silvae</name>
    <dbReference type="NCBI Taxonomy" id="1646373"/>
    <lineage>
        <taxon>Bacteria</taxon>
        <taxon>Pseudomonadati</taxon>
        <taxon>Pseudomonadota</taxon>
        <taxon>Gammaproteobacteria</taxon>
        <taxon>Enterobacterales</taxon>
        <taxon>Yersiniaceae</taxon>
        <taxon>Rouxiella</taxon>
    </lineage>
</organism>
<dbReference type="EMBL" id="JADMKS010000009">
    <property type="protein sequence ID" value="MBF6639047.1"/>
    <property type="molecule type" value="Genomic_DNA"/>
</dbReference>
<accession>A0AA40X6A9</accession>
<name>A0AA40X6A9_9GAMM</name>
<sequence length="53" mass="6183">MTSTTHSRINLRHRHNATQLREAEIHMFKFTRLLGLLLNAEKLRGMPVGENQN</sequence>
<reference evidence="1" key="2">
    <citation type="submission" date="2022-09" db="EMBL/GenBank/DDBJ databases">
        <title>Rouxiella aceris sp. nov., isolated from tree sap and emended description of the genus Rhouxiella.</title>
        <authorList>
            <person name="Kim I.S."/>
        </authorList>
    </citation>
    <scope>NUCLEOTIDE SEQUENCE</scope>
    <source>
        <strain evidence="1">SAP-2</strain>
    </source>
</reference>
<reference evidence="1" key="1">
    <citation type="submission" date="2020-11" db="EMBL/GenBank/DDBJ databases">
        <authorList>
            <person name="Lee S.D."/>
        </authorList>
    </citation>
    <scope>NUCLEOTIDE SEQUENCE</scope>
    <source>
        <strain evidence="1">SAP-2</strain>
    </source>
</reference>
<dbReference type="AlphaFoldDB" id="A0AA40X6A9"/>
<gene>
    <name evidence="1" type="primary">leuL</name>
    <name evidence="1" type="ORF">ITX54_20505</name>
</gene>
<comment type="caution">
    <text evidence="1">The sequence shown here is derived from an EMBL/GenBank/DDBJ whole genome shotgun (WGS) entry which is preliminary data.</text>
</comment>
<proteinExistence type="predicted"/>
<protein>
    <submittedName>
        <fullName evidence="1">Leu operon leader peptide</fullName>
    </submittedName>
</protein>
<evidence type="ECO:0000313" key="2">
    <source>
        <dbReference type="Proteomes" id="UP000705283"/>
    </source>
</evidence>
<evidence type="ECO:0000313" key="1">
    <source>
        <dbReference type="EMBL" id="MBF6639047.1"/>
    </source>
</evidence>
<dbReference type="Proteomes" id="UP000705283">
    <property type="component" value="Unassembled WGS sequence"/>
</dbReference>